<dbReference type="Gene3D" id="2.60.40.4150">
    <property type="entry name" value="Type VI secretion system, lipoprotein SciN"/>
    <property type="match status" value="1"/>
</dbReference>
<accession>A0ABW1ATY6</accession>
<dbReference type="PANTHER" id="PTHR37625">
    <property type="entry name" value="OUTER MEMBRANE LIPOPROTEIN-RELATED"/>
    <property type="match status" value="1"/>
</dbReference>
<dbReference type="PANTHER" id="PTHR37625:SF4">
    <property type="entry name" value="OUTER MEMBRANE LIPOPROTEIN"/>
    <property type="match status" value="1"/>
</dbReference>
<gene>
    <name evidence="1" type="primary">tssJ</name>
    <name evidence="1" type="ORF">ACFPTN_14010</name>
</gene>
<protein>
    <submittedName>
        <fullName evidence="1">Type VI secretion system lipoprotein TssJ</fullName>
    </submittedName>
</protein>
<keyword evidence="2" id="KW-1185">Reference proteome</keyword>
<name>A0ABW1ATY6_9RHOO</name>
<evidence type="ECO:0000313" key="1">
    <source>
        <dbReference type="EMBL" id="MFC5770493.1"/>
    </source>
</evidence>
<dbReference type="RefSeq" id="WP_232516654.1">
    <property type="nucleotide sequence ID" value="NZ_JBHSOG010000051.1"/>
</dbReference>
<dbReference type="Proteomes" id="UP001595974">
    <property type="component" value="Unassembled WGS sequence"/>
</dbReference>
<sequence>MGPDLLKKESYLLRPGESRVIERKSDQATVAIGVLAGYRDLGKSVWRAVYRLKDAPETAWYRALIPANKTHLDIRLEERGITITEVRK</sequence>
<reference evidence="2" key="1">
    <citation type="journal article" date="2019" name="Int. J. Syst. Evol. Microbiol.">
        <title>The Global Catalogue of Microorganisms (GCM) 10K type strain sequencing project: providing services to taxonomists for standard genome sequencing and annotation.</title>
        <authorList>
            <consortium name="The Broad Institute Genomics Platform"/>
            <consortium name="The Broad Institute Genome Sequencing Center for Infectious Disease"/>
            <person name="Wu L."/>
            <person name="Ma J."/>
        </authorList>
    </citation>
    <scope>NUCLEOTIDE SEQUENCE [LARGE SCALE GENOMIC DNA]</scope>
    <source>
        <strain evidence="2">SHR3</strain>
    </source>
</reference>
<organism evidence="1 2">
    <name type="scientific">Thauera sinica</name>
    <dbReference type="NCBI Taxonomy" id="2665146"/>
    <lineage>
        <taxon>Bacteria</taxon>
        <taxon>Pseudomonadati</taxon>
        <taxon>Pseudomonadota</taxon>
        <taxon>Betaproteobacteria</taxon>
        <taxon>Rhodocyclales</taxon>
        <taxon>Zoogloeaceae</taxon>
        <taxon>Thauera</taxon>
    </lineage>
</organism>
<proteinExistence type="predicted"/>
<dbReference type="InterPro" id="IPR017734">
    <property type="entry name" value="T6SS_SciN"/>
</dbReference>
<dbReference type="InterPro" id="IPR038706">
    <property type="entry name" value="Type_VI_SciN-like_sf"/>
</dbReference>
<dbReference type="Pfam" id="PF12790">
    <property type="entry name" value="T6SS-SciN"/>
    <property type="match status" value="1"/>
</dbReference>
<dbReference type="NCBIfam" id="TIGR03352">
    <property type="entry name" value="VI_chp_3"/>
    <property type="match status" value="1"/>
</dbReference>
<comment type="caution">
    <text evidence="1">The sequence shown here is derived from an EMBL/GenBank/DDBJ whole genome shotgun (WGS) entry which is preliminary data.</text>
</comment>
<evidence type="ECO:0000313" key="2">
    <source>
        <dbReference type="Proteomes" id="UP001595974"/>
    </source>
</evidence>
<dbReference type="EMBL" id="JBHSOG010000051">
    <property type="protein sequence ID" value="MFC5770493.1"/>
    <property type="molecule type" value="Genomic_DNA"/>
</dbReference>
<keyword evidence="1" id="KW-0449">Lipoprotein</keyword>